<gene>
    <name evidence="2" type="ORF">L195_g039670</name>
</gene>
<keyword evidence="1" id="KW-1133">Transmembrane helix</keyword>
<reference evidence="2 3" key="2">
    <citation type="journal article" date="2017" name="Front. Plant Sci.">
        <title>Gene Classification and Mining of Molecular Markers Useful in Red Clover (Trifolium pratense) Breeding.</title>
        <authorList>
            <person name="Istvanek J."/>
            <person name="Dluhosova J."/>
            <person name="Dluhos P."/>
            <person name="Patkova L."/>
            <person name="Nedelnik J."/>
            <person name="Repkova J."/>
        </authorList>
    </citation>
    <scope>NUCLEOTIDE SEQUENCE [LARGE SCALE GENOMIC DNA]</scope>
    <source>
        <strain evidence="3">cv. Tatra</strain>
        <tissue evidence="2">Young leaves</tissue>
    </source>
</reference>
<dbReference type="Proteomes" id="UP000236291">
    <property type="component" value="Unassembled WGS sequence"/>
</dbReference>
<evidence type="ECO:0000256" key="1">
    <source>
        <dbReference type="SAM" id="Phobius"/>
    </source>
</evidence>
<organism evidence="2 3">
    <name type="scientific">Trifolium pratense</name>
    <name type="common">Red clover</name>
    <dbReference type="NCBI Taxonomy" id="57577"/>
    <lineage>
        <taxon>Eukaryota</taxon>
        <taxon>Viridiplantae</taxon>
        <taxon>Streptophyta</taxon>
        <taxon>Embryophyta</taxon>
        <taxon>Tracheophyta</taxon>
        <taxon>Spermatophyta</taxon>
        <taxon>Magnoliopsida</taxon>
        <taxon>eudicotyledons</taxon>
        <taxon>Gunneridae</taxon>
        <taxon>Pentapetalae</taxon>
        <taxon>rosids</taxon>
        <taxon>fabids</taxon>
        <taxon>Fabales</taxon>
        <taxon>Fabaceae</taxon>
        <taxon>Papilionoideae</taxon>
        <taxon>50 kb inversion clade</taxon>
        <taxon>NPAAA clade</taxon>
        <taxon>Hologalegina</taxon>
        <taxon>IRL clade</taxon>
        <taxon>Trifolieae</taxon>
        <taxon>Trifolium</taxon>
    </lineage>
</organism>
<feature type="transmembrane region" description="Helical" evidence="1">
    <location>
        <begin position="52"/>
        <end position="71"/>
    </location>
</feature>
<keyword evidence="1" id="KW-0472">Membrane</keyword>
<comment type="caution">
    <text evidence="2">The sequence shown here is derived from an EMBL/GenBank/DDBJ whole genome shotgun (WGS) entry which is preliminary data.</text>
</comment>
<dbReference type="AlphaFoldDB" id="A0A2K3LYM2"/>
<dbReference type="EMBL" id="ASHM01044535">
    <property type="protein sequence ID" value="PNX83626.1"/>
    <property type="molecule type" value="Genomic_DNA"/>
</dbReference>
<evidence type="ECO:0000313" key="2">
    <source>
        <dbReference type="EMBL" id="PNX83626.1"/>
    </source>
</evidence>
<protein>
    <submittedName>
        <fullName evidence="2">Uncharacterized protein</fullName>
    </submittedName>
</protein>
<accession>A0A2K3LYM2</accession>
<proteinExistence type="predicted"/>
<sequence length="72" mass="7992">MALCTTRFQICNAEYEPFSTRLGSGHLVPTVCSGLVFGSKGSFMPVVFCHRGFWYVNLSMLTVSSFVVSYLN</sequence>
<evidence type="ECO:0000313" key="3">
    <source>
        <dbReference type="Proteomes" id="UP000236291"/>
    </source>
</evidence>
<keyword evidence="1" id="KW-0812">Transmembrane</keyword>
<reference evidence="2 3" key="1">
    <citation type="journal article" date="2014" name="Am. J. Bot.">
        <title>Genome assembly and annotation for red clover (Trifolium pratense; Fabaceae).</title>
        <authorList>
            <person name="Istvanek J."/>
            <person name="Jaros M."/>
            <person name="Krenek A."/>
            <person name="Repkova J."/>
        </authorList>
    </citation>
    <scope>NUCLEOTIDE SEQUENCE [LARGE SCALE GENOMIC DNA]</scope>
    <source>
        <strain evidence="3">cv. Tatra</strain>
        <tissue evidence="2">Young leaves</tissue>
    </source>
</reference>
<name>A0A2K3LYM2_TRIPR</name>